<accession>A0ABT4CLV4</accession>
<organism evidence="1 2">
    <name type="scientific">Clostridium ganghwense</name>
    <dbReference type="NCBI Taxonomy" id="312089"/>
    <lineage>
        <taxon>Bacteria</taxon>
        <taxon>Bacillati</taxon>
        <taxon>Bacillota</taxon>
        <taxon>Clostridia</taxon>
        <taxon>Eubacteriales</taxon>
        <taxon>Clostridiaceae</taxon>
        <taxon>Clostridium</taxon>
    </lineage>
</organism>
<gene>
    <name evidence="1" type="ORF">OXH55_05245</name>
</gene>
<dbReference type="EMBL" id="JAPQES010000001">
    <property type="protein sequence ID" value="MCY6370030.1"/>
    <property type="molecule type" value="Genomic_DNA"/>
</dbReference>
<keyword evidence="2" id="KW-1185">Reference proteome</keyword>
<protein>
    <recommendedName>
        <fullName evidence="3">DUF4325 domain-containing protein</fullName>
    </recommendedName>
</protein>
<dbReference type="Proteomes" id="UP001079657">
    <property type="component" value="Unassembled WGS sequence"/>
</dbReference>
<name>A0ABT4CLV4_9CLOT</name>
<dbReference type="RefSeq" id="WP_268048542.1">
    <property type="nucleotide sequence ID" value="NZ_JAPQES010000001.1"/>
</dbReference>
<evidence type="ECO:0000313" key="2">
    <source>
        <dbReference type="Proteomes" id="UP001079657"/>
    </source>
</evidence>
<sequence>MKEININDFLGEEIKYEDEVLLREFVEDNIDESIIIDFQNRKDIPITLFSSLLTEMMCKKGRDYIASHLTVKNLPNIKAFKRVINGTSCNK</sequence>
<evidence type="ECO:0000313" key="1">
    <source>
        <dbReference type="EMBL" id="MCY6370030.1"/>
    </source>
</evidence>
<reference evidence="1" key="1">
    <citation type="submission" date="2022-12" db="EMBL/GenBank/DDBJ databases">
        <authorList>
            <person name="Wang J."/>
        </authorList>
    </citation>
    <scope>NUCLEOTIDE SEQUENCE</scope>
    <source>
        <strain evidence="1">HY-42-06</strain>
    </source>
</reference>
<proteinExistence type="predicted"/>
<evidence type="ECO:0008006" key="3">
    <source>
        <dbReference type="Google" id="ProtNLM"/>
    </source>
</evidence>
<comment type="caution">
    <text evidence="1">The sequence shown here is derived from an EMBL/GenBank/DDBJ whole genome shotgun (WGS) entry which is preliminary data.</text>
</comment>